<dbReference type="EMBL" id="QGMK01001660">
    <property type="protein sequence ID" value="TVY65638.1"/>
    <property type="molecule type" value="Genomic_DNA"/>
</dbReference>
<dbReference type="AlphaFoldDB" id="A0A8T9BWK8"/>
<evidence type="ECO:0008006" key="3">
    <source>
        <dbReference type="Google" id="ProtNLM"/>
    </source>
</evidence>
<dbReference type="Proteomes" id="UP000469558">
    <property type="component" value="Unassembled WGS sequence"/>
</dbReference>
<reference evidence="1 2" key="1">
    <citation type="submission" date="2018-05" db="EMBL/GenBank/DDBJ databases">
        <title>Genome sequencing and assembly of the regulated plant pathogen Lachnellula willkommii and related sister species for the development of diagnostic species identification markers.</title>
        <authorList>
            <person name="Giroux E."/>
            <person name="Bilodeau G."/>
        </authorList>
    </citation>
    <scope>NUCLEOTIDE SEQUENCE [LARGE SCALE GENOMIC DNA]</scope>
    <source>
        <strain evidence="1 2">CBS 268.59</strain>
    </source>
</reference>
<sequence>MILSFLIFASSVLASPIFNKRFYDNDHNGIPDLCYTNGDVVSCLLSESSYVWTTFTASSSTVAPSPVSTTAPATTSAASITSAAATPSSTTIYPTGSLPDANTWKANNGTKWHVSTVGSLYSSTVSNLGWDNGRTSTLNNKSFWIFGDVLAFDGMQNGLSTGPSFYVTQDEMLRVDMGEITNLNNVLLAPPAASDPAPTNPWPFLGLSTGNAVEVSPGIGLGFVWEISRNTSGTGPDRGLGMYRATLGDETPIGNRTGPLIAGPDALPVGIMTIMAAEGYVYTYTNKNGPDGIVVGRAVVADAFNPNAYEFLNLKGTWVQGIPSYADAKLNYGVAGDVVPISYGQGSAMWSNYLEKYMLFTGELGSAMMFYTSETPYGPFAGPYVIETVLGYGVNVHPFWSPDGSHKTLYISSGWNNTIHMYKLDFDY</sequence>
<organism evidence="1 2">
    <name type="scientific">Lachnellula suecica</name>
    <dbReference type="NCBI Taxonomy" id="602035"/>
    <lineage>
        <taxon>Eukaryota</taxon>
        <taxon>Fungi</taxon>
        <taxon>Dikarya</taxon>
        <taxon>Ascomycota</taxon>
        <taxon>Pezizomycotina</taxon>
        <taxon>Leotiomycetes</taxon>
        <taxon>Helotiales</taxon>
        <taxon>Lachnaceae</taxon>
        <taxon>Lachnellula</taxon>
    </lineage>
</organism>
<protein>
    <recommendedName>
        <fullName evidence="3">DUF4185 domain-containing protein</fullName>
    </recommendedName>
</protein>
<dbReference type="OrthoDB" id="2884638at2759"/>
<accession>A0A8T9BWK8</accession>
<evidence type="ECO:0000313" key="1">
    <source>
        <dbReference type="EMBL" id="TVY65638.1"/>
    </source>
</evidence>
<evidence type="ECO:0000313" key="2">
    <source>
        <dbReference type="Proteomes" id="UP000469558"/>
    </source>
</evidence>
<comment type="caution">
    <text evidence="1">The sequence shown here is derived from an EMBL/GenBank/DDBJ whole genome shotgun (WGS) entry which is preliminary data.</text>
</comment>
<gene>
    <name evidence="1" type="ORF">LSUE1_G006974</name>
</gene>
<proteinExistence type="predicted"/>
<name>A0A8T9BWK8_9HELO</name>
<keyword evidence="2" id="KW-1185">Reference proteome</keyword>